<accession>A0AAI9U0V8</accession>
<organism evidence="2 3">
    <name type="scientific">Colletotrichum melonis</name>
    <dbReference type="NCBI Taxonomy" id="1209925"/>
    <lineage>
        <taxon>Eukaryota</taxon>
        <taxon>Fungi</taxon>
        <taxon>Dikarya</taxon>
        <taxon>Ascomycota</taxon>
        <taxon>Pezizomycotina</taxon>
        <taxon>Sordariomycetes</taxon>
        <taxon>Hypocreomycetidae</taxon>
        <taxon>Glomerellales</taxon>
        <taxon>Glomerellaceae</taxon>
        <taxon>Colletotrichum</taxon>
        <taxon>Colletotrichum acutatum species complex</taxon>
    </lineage>
</organism>
<dbReference type="AlphaFoldDB" id="A0AAI9U0V8"/>
<gene>
    <name evidence="2" type="ORF">CMEL01_16789</name>
</gene>
<evidence type="ECO:0000256" key="1">
    <source>
        <dbReference type="SAM" id="MobiDB-lite"/>
    </source>
</evidence>
<sequence>LSRIDTEACRIDTEACRIDTEACRGHGPRRLLRRLLIPNKTSYRHDTYSFHALFDLAAETKLTDDIMSQSKPLEIIAADFLEFQAFIDSVLAPLPYSRNTWKTVYIARGIVVDGDDDGDDDDDEDYEVEDGFYMDWSQSSSASSVTSEGPYQG</sequence>
<feature type="region of interest" description="Disordered" evidence="1">
    <location>
        <begin position="133"/>
        <end position="153"/>
    </location>
</feature>
<feature type="non-terminal residue" evidence="2">
    <location>
        <position position="1"/>
    </location>
</feature>
<evidence type="ECO:0000313" key="3">
    <source>
        <dbReference type="Proteomes" id="UP001239795"/>
    </source>
</evidence>
<dbReference type="Proteomes" id="UP001239795">
    <property type="component" value="Unassembled WGS sequence"/>
</dbReference>
<comment type="caution">
    <text evidence="2">The sequence shown here is derived from an EMBL/GenBank/DDBJ whole genome shotgun (WGS) entry which is preliminary data.</text>
</comment>
<keyword evidence="3" id="KW-1185">Reference proteome</keyword>
<proteinExistence type="predicted"/>
<protein>
    <submittedName>
        <fullName evidence="2">Uncharacterized protein</fullName>
    </submittedName>
</protein>
<name>A0AAI9U0V8_9PEZI</name>
<evidence type="ECO:0000313" key="2">
    <source>
        <dbReference type="EMBL" id="KAK1449607.1"/>
    </source>
</evidence>
<feature type="compositionally biased region" description="Low complexity" evidence="1">
    <location>
        <begin position="137"/>
        <end position="147"/>
    </location>
</feature>
<reference evidence="2 3" key="1">
    <citation type="submission" date="2016-10" db="EMBL/GenBank/DDBJ databases">
        <title>The genome sequence of Colletotrichum fioriniae PJ7.</title>
        <authorList>
            <person name="Baroncelli R."/>
        </authorList>
    </citation>
    <scope>NUCLEOTIDE SEQUENCE [LARGE SCALE GENOMIC DNA]</scope>
    <source>
        <strain evidence="2">Col 31</strain>
    </source>
</reference>
<dbReference type="EMBL" id="MLGG01000059">
    <property type="protein sequence ID" value="KAK1449607.1"/>
    <property type="molecule type" value="Genomic_DNA"/>
</dbReference>